<evidence type="ECO:0000256" key="1">
    <source>
        <dbReference type="SAM" id="MobiDB-lite"/>
    </source>
</evidence>
<reference evidence="2" key="1">
    <citation type="journal article" date="2020" name="Fungal Divers.">
        <title>Resolving the Mortierellaceae phylogeny through synthesis of multi-gene phylogenetics and phylogenomics.</title>
        <authorList>
            <person name="Vandepol N."/>
            <person name="Liber J."/>
            <person name="Desiro A."/>
            <person name="Na H."/>
            <person name="Kennedy M."/>
            <person name="Barry K."/>
            <person name="Grigoriev I.V."/>
            <person name="Miller A.N."/>
            <person name="O'Donnell K."/>
            <person name="Stajich J.E."/>
            <person name="Bonito G."/>
        </authorList>
    </citation>
    <scope>NUCLEOTIDE SEQUENCE</scope>
    <source>
        <strain evidence="2">MES-2147</strain>
    </source>
</reference>
<keyword evidence="3" id="KW-1185">Reference proteome</keyword>
<gene>
    <name evidence="2" type="ORF">BGZ65_009864</name>
</gene>
<organism evidence="2 3">
    <name type="scientific">Modicella reniformis</name>
    <dbReference type="NCBI Taxonomy" id="1440133"/>
    <lineage>
        <taxon>Eukaryota</taxon>
        <taxon>Fungi</taxon>
        <taxon>Fungi incertae sedis</taxon>
        <taxon>Mucoromycota</taxon>
        <taxon>Mortierellomycotina</taxon>
        <taxon>Mortierellomycetes</taxon>
        <taxon>Mortierellales</taxon>
        <taxon>Mortierellaceae</taxon>
        <taxon>Modicella</taxon>
    </lineage>
</organism>
<dbReference type="AlphaFoldDB" id="A0A9P6ISP6"/>
<feature type="region of interest" description="Disordered" evidence="1">
    <location>
        <begin position="152"/>
        <end position="174"/>
    </location>
</feature>
<dbReference type="EMBL" id="JAAAHW010007792">
    <property type="protein sequence ID" value="KAF9946303.1"/>
    <property type="molecule type" value="Genomic_DNA"/>
</dbReference>
<dbReference type="Proteomes" id="UP000749646">
    <property type="component" value="Unassembled WGS sequence"/>
</dbReference>
<name>A0A9P6ISP6_9FUNG</name>
<proteinExistence type="predicted"/>
<accession>A0A9P6ISP6</accession>
<evidence type="ECO:0000313" key="2">
    <source>
        <dbReference type="EMBL" id="KAF9946303.1"/>
    </source>
</evidence>
<sequence length="219" mass="24345">MGVGAEAETKPLPSLPDAAYPITVAYATRCTLEQLRQYFIEMTSLTLEIQITPKLSALATVPNLEDLFLNINGTFSGVFPFSTVLQNEDPRLVSEPLLRNRVVLGMVVFQAWFQDTSNVDDSDEDSDSISTGSIEIDSKSVCPHKLNAHSLTQHTQHTHDTQHIRDTQDTQDKQDRYIRPIAMGSDTGSPCAMMRIRIQAASIRNHVPRRLVALAPDIL</sequence>
<protein>
    <submittedName>
        <fullName evidence="2">Uncharacterized protein</fullName>
    </submittedName>
</protein>
<feature type="compositionally biased region" description="Basic and acidic residues" evidence="1">
    <location>
        <begin position="157"/>
        <end position="174"/>
    </location>
</feature>
<comment type="caution">
    <text evidence="2">The sequence shown here is derived from an EMBL/GenBank/DDBJ whole genome shotgun (WGS) entry which is preliminary data.</text>
</comment>
<evidence type="ECO:0000313" key="3">
    <source>
        <dbReference type="Proteomes" id="UP000749646"/>
    </source>
</evidence>
<dbReference type="OrthoDB" id="191651at2759"/>